<sequence>MARKGLIQREEGRRRLVRKYRSTRQRLRVGMSEASSLGERWEISRELQSLPRNSAPTRLRRRCASTGRPRANHRDFGLSRHVLREMANACLLPGLVRSSW</sequence>
<organism evidence="6">
    <name type="scientific">Selaginella indica</name>
    <dbReference type="NCBI Taxonomy" id="189559"/>
    <lineage>
        <taxon>Eukaryota</taxon>
        <taxon>Viridiplantae</taxon>
        <taxon>Streptophyta</taxon>
        <taxon>Embryophyta</taxon>
        <taxon>Tracheophyta</taxon>
        <taxon>Lycopodiopsida</taxon>
        <taxon>Selaginellales</taxon>
        <taxon>Selaginellaceae</taxon>
        <taxon>Selaginella</taxon>
    </lineage>
</organism>
<dbReference type="GO" id="GO:0019843">
    <property type="term" value="F:rRNA binding"/>
    <property type="evidence" value="ECO:0007669"/>
    <property type="project" value="UniProtKB-UniRule"/>
</dbReference>
<dbReference type="SUPFAM" id="SSF57716">
    <property type="entry name" value="Glucocorticoid receptor-like (DNA-binding domain)"/>
    <property type="match status" value="1"/>
</dbReference>
<comment type="subcellular location">
    <subcellularLocation>
        <location evidence="5">Plastid</location>
        <location evidence="5">Chloroplast</location>
    </subcellularLocation>
</comment>
<evidence type="ECO:0000256" key="3">
    <source>
        <dbReference type="ARBA" id="ARBA00023274"/>
    </source>
</evidence>
<dbReference type="AlphaFoldDB" id="A0A410KKK3"/>
<comment type="subunit">
    <text evidence="5">Part of the 30S ribosomal subunit.</text>
</comment>
<dbReference type="GO" id="GO:0006412">
    <property type="term" value="P:translation"/>
    <property type="evidence" value="ECO:0007669"/>
    <property type="project" value="UniProtKB-UniRule"/>
</dbReference>
<comment type="similarity">
    <text evidence="1 5">Belongs to the universal ribosomal protein uS14 family.</text>
</comment>
<dbReference type="GO" id="GO:0009507">
    <property type="term" value="C:chloroplast"/>
    <property type="evidence" value="ECO:0007669"/>
    <property type="project" value="UniProtKB-SubCell"/>
</dbReference>
<accession>A0A410KKK3</accession>
<dbReference type="InterPro" id="IPR001209">
    <property type="entry name" value="Ribosomal_uS14"/>
</dbReference>
<keyword evidence="3 5" id="KW-0687">Ribonucleoprotein</keyword>
<reference evidence="6" key="1">
    <citation type="journal article" date="2019" name="J. ISSAAS">
        <title>Direct Repeats Co-occur with Few Short Dispersed Repeats in Plastid Genome of A Spikemoss, Selaginella vardei (Selaginellaceae, Lycophyta).</title>
        <authorList>
            <person name="Zhang H.-R."/>
            <person name="Zhang X.-C."/>
            <person name="Xiang Q.-P."/>
        </authorList>
    </citation>
    <scope>NUCLEOTIDE SEQUENCE</scope>
</reference>
<dbReference type="PROSITE" id="PS00527">
    <property type="entry name" value="RIBOSOMAL_S14"/>
    <property type="match status" value="1"/>
</dbReference>
<keyword evidence="6" id="KW-0934">Plastid</keyword>
<evidence type="ECO:0000256" key="2">
    <source>
        <dbReference type="ARBA" id="ARBA00022980"/>
    </source>
</evidence>
<dbReference type="PANTHER" id="PTHR19836:SF19">
    <property type="entry name" value="SMALL RIBOSOMAL SUBUNIT PROTEIN US14M"/>
    <property type="match status" value="1"/>
</dbReference>
<name>A0A410KKK3_9TRAC</name>
<geneLocation type="chloroplast" evidence="6"/>
<keyword evidence="6" id="KW-0150">Chloroplast</keyword>
<evidence type="ECO:0000313" key="6">
    <source>
        <dbReference type="EMBL" id="QAR48714.1"/>
    </source>
</evidence>
<proteinExistence type="inferred from homology"/>
<comment type="function">
    <text evidence="5">Binds 16S rRNA, required for the assembly of 30S particles.</text>
</comment>
<gene>
    <name evidence="5 6" type="primary">rps14</name>
</gene>
<dbReference type="EMBL" id="MK156801">
    <property type="protein sequence ID" value="QAR48714.1"/>
    <property type="molecule type" value="Genomic_DNA"/>
</dbReference>
<dbReference type="NCBIfam" id="NF006477">
    <property type="entry name" value="PRK08881.1"/>
    <property type="match status" value="1"/>
</dbReference>
<dbReference type="GeneID" id="39332214"/>
<dbReference type="PANTHER" id="PTHR19836">
    <property type="entry name" value="30S RIBOSOMAL PROTEIN S14"/>
    <property type="match status" value="1"/>
</dbReference>
<evidence type="ECO:0000256" key="1">
    <source>
        <dbReference type="ARBA" id="ARBA00009083"/>
    </source>
</evidence>
<keyword evidence="2 5" id="KW-0689">Ribosomal protein</keyword>
<evidence type="ECO:0000256" key="4">
    <source>
        <dbReference type="ARBA" id="ARBA00035247"/>
    </source>
</evidence>
<evidence type="ECO:0000256" key="5">
    <source>
        <dbReference type="HAMAP-Rule" id="MF_00537"/>
    </source>
</evidence>
<dbReference type="GO" id="GO:0015935">
    <property type="term" value="C:small ribosomal subunit"/>
    <property type="evidence" value="ECO:0007669"/>
    <property type="project" value="TreeGrafter"/>
</dbReference>
<dbReference type="InterPro" id="IPR018271">
    <property type="entry name" value="Ribosomal_uS14_CS"/>
</dbReference>
<dbReference type="FunFam" id="1.10.287.1480:FF:000001">
    <property type="entry name" value="30S ribosomal protein S14"/>
    <property type="match status" value="1"/>
</dbReference>
<dbReference type="HAMAP" id="MF_00537">
    <property type="entry name" value="Ribosomal_uS14_1"/>
    <property type="match status" value="1"/>
</dbReference>
<dbReference type="Pfam" id="PF00253">
    <property type="entry name" value="Ribosomal_S14"/>
    <property type="match status" value="1"/>
</dbReference>
<dbReference type="Gene3D" id="1.10.287.1480">
    <property type="match status" value="1"/>
</dbReference>
<dbReference type="InterPro" id="IPR023036">
    <property type="entry name" value="Ribosomal_uS14_bac/plastid"/>
</dbReference>
<dbReference type="GO" id="GO:0003735">
    <property type="term" value="F:structural constituent of ribosome"/>
    <property type="evidence" value="ECO:0007669"/>
    <property type="project" value="InterPro"/>
</dbReference>
<keyword evidence="5" id="KW-0699">rRNA-binding</keyword>
<dbReference type="RefSeq" id="YP_009561272.1">
    <property type="nucleotide sequence ID" value="NC_041098.1"/>
</dbReference>
<keyword evidence="5" id="KW-0694">RNA-binding</keyword>
<protein>
    <recommendedName>
        <fullName evidence="4 5">Small ribosomal subunit protein uS14c</fullName>
    </recommendedName>
</protein>